<evidence type="ECO:0000313" key="3">
    <source>
        <dbReference type="EMBL" id="KAJ1528923.1"/>
    </source>
</evidence>
<keyword evidence="4" id="KW-1185">Reference proteome</keyword>
<dbReference type="Proteomes" id="UP001075354">
    <property type="component" value="Chromosome 4"/>
</dbReference>
<feature type="compositionally biased region" description="Polar residues" evidence="1">
    <location>
        <begin position="189"/>
        <end position="198"/>
    </location>
</feature>
<protein>
    <recommendedName>
        <fullName evidence="2">Myb/SANT-like DNA-binding domain-containing protein</fullName>
    </recommendedName>
</protein>
<feature type="region of interest" description="Disordered" evidence="1">
    <location>
        <begin position="457"/>
        <end position="503"/>
    </location>
</feature>
<organism evidence="3 4">
    <name type="scientific">Megalurothrips usitatus</name>
    <name type="common">bean blossom thrips</name>
    <dbReference type="NCBI Taxonomy" id="439358"/>
    <lineage>
        <taxon>Eukaryota</taxon>
        <taxon>Metazoa</taxon>
        <taxon>Ecdysozoa</taxon>
        <taxon>Arthropoda</taxon>
        <taxon>Hexapoda</taxon>
        <taxon>Insecta</taxon>
        <taxon>Pterygota</taxon>
        <taxon>Neoptera</taxon>
        <taxon>Paraneoptera</taxon>
        <taxon>Thysanoptera</taxon>
        <taxon>Terebrantia</taxon>
        <taxon>Thripoidea</taxon>
        <taxon>Thripidae</taxon>
        <taxon>Megalurothrips</taxon>
    </lineage>
</organism>
<name>A0AAV7XV27_9NEOP</name>
<gene>
    <name evidence="3" type="ORF">ONE63_007292</name>
</gene>
<feature type="region of interest" description="Disordered" evidence="1">
    <location>
        <begin position="116"/>
        <end position="145"/>
    </location>
</feature>
<reference evidence="3" key="1">
    <citation type="submission" date="2022-12" db="EMBL/GenBank/DDBJ databases">
        <title>Chromosome-level genome assembly of the bean flower thrips Megalurothrips usitatus.</title>
        <authorList>
            <person name="Ma L."/>
            <person name="Liu Q."/>
            <person name="Li H."/>
            <person name="Cai W."/>
        </authorList>
    </citation>
    <scope>NUCLEOTIDE SEQUENCE</scope>
    <source>
        <strain evidence="3">Cailab_2022a</strain>
    </source>
</reference>
<comment type="caution">
    <text evidence="3">The sequence shown here is derived from an EMBL/GenBank/DDBJ whole genome shotgun (WGS) entry which is preliminary data.</text>
</comment>
<dbReference type="InterPro" id="IPR044822">
    <property type="entry name" value="Myb_DNA-bind_4"/>
</dbReference>
<evidence type="ECO:0000256" key="1">
    <source>
        <dbReference type="SAM" id="MobiDB-lite"/>
    </source>
</evidence>
<dbReference type="AlphaFoldDB" id="A0AAV7XV27"/>
<feature type="compositionally biased region" description="Polar residues" evidence="1">
    <location>
        <begin position="492"/>
        <end position="503"/>
    </location>
</feature>
<evidence type="ECO:0000313" key="4">
    <source>
        <dbReference type="Proteomes" id="UP001075354"/>
    </source>
</evidence>
<dbReference type="EMBL" id="JAPTSV010000004">
    <property type="protein sequence ID" value="KAJ1528923.1"/>
    <property type="molecule type" value="Genomic_DNA"/>
</dbReference>
<feature type="region of interest" description="Disordered" evidence="1">
    <location>
        <begin position="189"/>
        <end position="235"/>
    </location>
</feature>
<feature type="domain" description="Myb/SANT-like DNA-binding" evidence="2">
    <location>
        <begin position="345"/>
        <end position="431"/>
    </location>
</feature>
<dbReference type="Pfam" id="PF13837">
    <property type="entry name" value="Myb_DNA-bind_4"/>
    <property type="match status" value="1"/>
</dbReference>
<sequence>MKKPKGKSPVLVAWNPTVYHLLMEKLLFILADDIPVILSDDGELAGPACSNIVTVVSSAYDKETDTNNEETQVESACVSGLENLSMFSMNLSDDEERPGLDNETIISLDVSDNEEQAQVLDKSQAGSDLPLTGAQSSKVNSDASSEFHDLPSISVLGHLPTLDLTENNHTDCIDDIVALPLENAPHAVESSSSCNGGTSLFRANPTPQKRTSLVRPAQFPASKGSTSTPGALGQLQNDTLANSYSHFERPLLQASTPMSRRCLQSPPKKMNTSGRFFLSPRKLNIPSPKRKVAAIHLAWDSASTEALVQICVLKRNELRGAAIAVKIWKDIAEEMKEENVTSDRFSWSYEMELLLITLYSERKDKFEANEQAPSRHSLLYSEIADKLKLFKHVVTGTQCRRHMDSLIAEFRKEFDRAKNTGAGAPQLKHYDIFLQMLDGAPSLIAPVALSVGRGLHYTTNGEKKDEQRNTRTRTTSSQKASFKAGKSRQKASRSAESAQDSWMSQWKEMLERQDRRSEEKAQLIRMYIETLMQGKR</sequence>
<proteinExistence type="predicted"/>
<feature type="compositionally biased region" description="Polar residues" evidence="1">
    <location>
        <begin position="133"/>
        <end position="144"/>
    </location>
</feature>
<feature type="compositionally biased region" description="Polar residues" evidence="1">
    <location>
        <begin position="223"/>
        <end position="235"/>
    </location>
</feature>
<evidence type="ECO:0000259" key="2">
    <source>
        <dbReference type="Pfam" id="PF13837"/>
    </source>
</evidence>
<accession>A0AAV7XV27</accession>
<dbReference type="Gene3D" id="1.10.10.60">
    <property type="entry name" value="Homeodomain-like"/>
    <property type="match status" value="1"/>
</dbReference>